<accession>A0A919UA14</accession>
<dbReference type="Proteomes" id="UP000660611">
    <property type="component" value="Unassembled WGS sequence"/>
</dbReference>
<keyword evidence="2" id="KW-1185">Reference proteome</keyword>
<protein>
    <submittedName>
        <fullName evidence="1">Uncharacterized protein</fullName>
    </submittedName>
</protein>
<sequence length="222" mass="23465">MLYGVAMVNWIAKVGCEGGPLLVCAASAFADWGGAVLDEDYDLDPACDLHRANQVLYPTDDDEFEAGFVQFAAHTALVWEMDGSGVAEIAAADTSVLIMRSWVRNTDAPHRYVTGPAAAAAELPVGELDLTGGGLAVVWAPVVAAEVGPFPTAPPAPVTLDLDHIHGVGAVLPVRPGRYQVSRGSLTGTRGQYAPLEEQYGPPVAGSDDDWSCRWLRLRPIA</sequence>
<comment type="caution">
    <text evidence="1">The sequence shown here is derived from an EMBL/GenBank/DDBJ whole genome shotgun (WGS) entry which is preliminary data.</text>
</comment>
<proteinExistence type="predicted"/>
<organism evidence="1 2">
    <name type="scientific">Dactylosporangium siamense</name>
    <dbReference type="NCBI Taxonomy" id="685454"/>
    <lineage>
        <taxon>Bacteria</taxon>
        <taxon>Bacillati</taxon>
        <taxon>Actinomycetota</taxon>
        <taxon>Actinomycetes</taxon>
        <taxon>Micromonosporales</taxon>
        <taxon>Micromonosporaceae</taxon>
        <taxon>Dactylosporangium</taxon>
    </lineage>
</organism>
<name>A0A919UA14_9ACTN</name>
<gene>
    <name evidence="1" type="ORF">Dsi01nite_020020</name>
</gene>
<dbReference type="AlphaFoldDB" id="A0A919UA14"/>
<reference evidence="1" key="1">
    <citation type="submission" date="2021-01" db="EMBL/GenBank/DDBJ databases">
        <title>Whole genome shotgun sequence of Dactylosporangium siamense NBRC 106093.</title>
        <authorList>
            <person name="Komaki H."/>
            <person name="Tamura T."/>
        </authorList>
    </citation>
    <scope>NUCLEOTIDE SEQUENCE</scope>
    <source>
        <strain evidence="1">NBRC 106093</strain>
    </source>
</reference>
<dbReference type="EMBL" id="BONQ01000029">
    <property type="protein sequence ID" value="GIG43961.1"/>
    <property type="molecule type" value="Genomic_DNA"/>
</dbReference>
<evidence type="ECO:0000313" key="2">
    <source>
        <dbReference type="Proteomes" id="UP000660611"/>
    </source>
</evidence>
<evidence type="ECO:0000313" key="1">
    <source>
        <dbReference type="EMBL" id="GIG43961.1"/>
    </source>
</evidence>